<dbReference type="RefSeq" id="WP_379803509.1">
    <property type="nucleotide sequence ID" value="NZ_JBHUOL010000004.1"/>
</dbReference>
<keyword evidence="1" id="KW-0472">Membrane</keyword>
<keyword evidence="1" id="KW-1133">Transmembrane helix</keyword>
<gene>
    <name evidence="2" type="ORF">ACFSX9_01510</name>
</gene>
<dbReference type="Proteomes" id="UP001597549">
    <property type="component" value="Unassembled WGS sequence"/>
</dbReference>
<sequence length="159" mass="19079">MNKKTTFFQVIYLIIIILGIIIPFIDYVVVVEMFFLLLPFGIILFLSIIIFIFNLIKYKKEILKQTSTKLIFIIPLFLFTQITSCFLVDKIQNFRSERLIDLLEIKKENYPDSFNTSFGIEYKKAINENKFELKYSRGFMVNEKYDSKNKMWRSYGWND</sequence>
<name>A0ABW5Z3R3_9FLAO</name>
<organism evidence="2 3">
    <name type="scientific">Flavobacterium ardleyense</name>
    <dbReference type="NCBI Taxonomy" id="2038737"/>
    <lineage>
        <taxon>Bacteria</taxon>
        <taxon>Pseudomonadati</taxon>
        <taxon>Bacteroidota</taxon>
        <taxon>Flavobacteriia</taxon>
        <taxon>Flavobacteriales</taxon>
        <taxon>Flavobacteriaceae</taxon>
        <taxon>Flavobacterium</taxon>
    </lineage>
</organism>
<proteinExistence type="predicted"/>
<evidence type="ECO:0000313" key="2">
    <source>
        <dbReference type="EMBL" id="MFD2907402.1"/>
    </source>
</evidence>
<keyword evidence="1" id="KW-0812">Transmembrane</keyword>
<keyword evidence="3" id="KW-1185">Reference proteome</keyword>
<reference evidence="3" key="1">
    <citation type="journal article" date="2019" name="Int. J. Syst. Evol. Microbiol.">
        <title>The Global Catalogue of Microorganisms (GCM) 10K type strain sequencing project: providing services to taxonomists for standard genome sequencing and annotation.</title>
        <authorList>
            <consortium name="The Broad Institute Genomics Platform"/>
            <consortium name="The Broad Institute Genome Sequencing Center for Infectious Disease"/>
            <person name="Wu L."/>
            <person name="Ma J."/>
        </authorList>
    </citation>
    <scope>NUCLEOTIDE SEQUENCE [LARGE SCALE GENOMIC DNA]</scope>
    <source>
        <strain evidence="3">KCTC 52644</strain>
    </source>
</reference>
<dbReference type="EMBL" id="JBHUOL010000004">
    <property type="protein sequence ID" value="MFD2907402.1"/>
    <property type="molecule type" value="Genomic_DNA"/>
</dbReference>
<feature type="transmembrane region" description="Helical" evidence="1">
    <location>
        <begin position="70"/>
        <end position="89"/>
    </location>
</feature>
<comment type="caution">
    <text evidence="2">The sequence shown here is derived from an EMBL/GenBank/DDBJ whole genome shotgun (WGS) entry which is preliminary data.</text>
</comment>
<feature type="transmembrane region" description="Helical" evidence="1">
    <location>
        <begin position="7"/>
        <end position="30"/>
    </location>
</feature>
<protein>
    <submittedName>
        <fullName evidence="2">Uncharacterized protein</fullName>
    </submittedName>
</protein>
<accession>A0ABW5Z3R3</accession>
<evidence type="ECO:0000256" key="1">
    <source>
        <dbReference type="SAM" id="Phobius"/>
    </source>
</evidence>
<feature type="transmembrane region" description="Helical" evidence="1">
    <location>
        <begin position="36"/>
        <end position="58"/>
    </location>
</feature>
<evidence type="ECO:0000313" key="3">
    <source>
        <dbReference type="Proteomes" id="UP001597549"/>
    </source>
</evidence>